<proteinExistence type="inferred from homology"/>
<feature type="compositionally biased region" description="Basic and acidic residues" evidence="5">
    <location>
        <begin position="31"/>
        <end position="63"/>
    </location>
</feature>
<comment type="caution">
    <text evidence="7">The sequence shown here is derived from an EMBL/GenBank/DDBJ whole genome shotgun (WGS) entry which is preliminary data.</text>
</comment>
<gene>
    <name evidence="7" type="ORF">DCS_01662</name>
</gene>
<dbReference type="Proteomes" id="UP000076580">
    <property type="component" value="Chromosome 01"/>
</dbReference>
<evidence type="ECO:0000313" key="8">
    <source>
        <dbReference type="Proteomes" id="UP000076580"/>
    </source>
</evidence>
<feature type="compositionally biased region" description="Polar residues" evidence="5">
    <location>
        <begin position="115"/>
        <end position="128"/>
    </location>
</feature>
<dbReference type="SMART" id="SM00479">
    <property type="entry name" value="EXOIII"/>
    <property type="match status" value="1"/>
</dbReference>
<feature type="region of interest" description="Disordered" evidence="5">
    <location>
        <begin position="31"/>
        <end position="146"/>
    </location>
</feature>
<dbReference type="PANTHER" id="PTHR12801:SF112">
    <property type="entry name" value="RNA EXONUCLEASE 3"/>
    <property type="match status" value="1"/>
</dbReference>
<feature type="region of interest" description="Disordered" evidence="5">
    <location>
        <begin position="484"/>
        <end position="504"/>
    </location>
</feature>
<dbReference type="InterPro" id="IPR036397">
    <property type="entry name" value="RNaseH_sf"/>
</dbReference>
<dbReference type="GO" id="GO:0004527">
    <property type="term" value="F:exonuclease activity"/>
    <property type="evidence" value="ECO:0007669"/>
    <property type="project" value="UniProtKB-KW"/>
</dbReference>
<feature type="domain" description="Exonuclease" evidence="6">
    <location>
        <begin position="414"/>
        <end position="613"/>
    </location>
</feature>
<dbReference type="InterPro" id="IPR047021">
    <property type="entry name" value="REXO1/3/4-like"/>
</dbReference>
<dbReference type="InterPro" id="IPR013520">
    <property type="entry name" value="Ribonucl_H"/>
</dbReference>
<dbReference type="InterPro" id="IPR012337">
    <property type="entry name" value="RNaseH-like_sf"/>
</dbReference>
<dbReference type="FunCoup" id="A0A151GTT9">
    <property type="interactions" value="68"/>
</dbReference>
<keyword evidence="2" id="KW-0540">Nuclease</keyword>
<evidence type="ECO:0000313" key="7">
    <source>
        <dbReference type="EMBL" id="KYK60525.1"/>
    </source>
</evidence>
<dbReference type="Gene3D" id="3.30.420.10">
    <property type="entry name" value="Ribonuclease H-like superfamily/Ribonuclease H"/>
    <property type="match status" value="1"/>
</dbReference>
<sequence>MSIQLKHVPCPAGNKCTAFQCIFGHANEQKQKIVPPREENEAPFRDEDPTTHDSPRKRLKVDQGMRAAGVRASSGQPTDEANTATGTAPIETKPVPHRSLSKPEPSIRKPAVTASPASQKTSCVTGDASQVAGKKTAVPPRKAESLNPRLLKSSPASHELRLKLVRMLHSEFSRLNLELKKDAMDDELKLVLSDQDLIIKALDEEQRVAQEKPAVYSNVMKNQVMQHKRMGVSQWKAQRAKELQAMRKVAGSKSSNLAPKTIHTGLPPSEEVKILRRLLTPIEGLSKHGYVAKVPTEESIQSTRNAVKAGKGWEVCDRCQQRFQVFPGRREEDGALATGGNCHFHWGKTYIPAKAPGDNSRVPKRFQCCSQEVGESAGCITHDNHVYKFTDANRLATVINFAATPENSIVPTGRAVCFDCEMAYTVHGLELIRLTATSWPTGEELLDVLVQPLGEILDLNSRYSGVWPDDLAYAVPWTDCADPAPSNKSSEGAGSEKGEVMPGRKKLKKVSSPVVARDLLFSLLSPSTPLIGHGLENDLNAVRIVHPTVVDTVLLYPHKGGLPFRTALKKLMYDHMNKKIQQETGPKMLGHDSAEDARAAGDLVRLKVMAHWQDMRRAGWRLVDGEVLAPIQNNAKEGSLTESFIES</sequence>
<keyword evidence="8" id="KW-1185">Reference proteome</keyword>
<protein>
    <recommendedName>
        <fullName evidence="6">Exonuclease domain-containing protein</fullName>
    </recommendedName>
</protein>
<evidence type="ECO:0000256" key="2">
    <source>
        <dbReference type="ARBA" id="ARBA00022722"/>
    </source>
</evidence>
<dbReference type="GO" id="GO:0005634">
    <property type="term" value="C:nucleus"/>
    <property type="evidence" value="ECO:0007669"/>
    <property type="project" value="TreeGrafter"/>
</dbReference>
<dbReference type="GeneID" id="63714305"/>
<dbReference type="EMBL" id="LAYC01000001">
    <property type="protein sequence ID" value="KYK60525.1"/>
    <property type="molecule type" value="Genomic_DNA"/>
</dbReference>
<dbReference type="RefSeq" id="XP_040659877.1">
    <property type="nucleotide sequence ID" value="XM_040798994.1"/>
</dbReference>
<evidence type="ECO:0000259" key="6">
    <source>
        <dbReference type="SMART" id="SM00479"/>
    </source>
</evidence>
<evidence type="ECO:0000256" key="4">
    <source>
        <dbReference type="ARBA" id="ARBA00022839"/>
    </source>
</evidence>
<accession>A0A151GTT9</accession>
<evidence type="ECO:0000256" key="3">
    <source>
        <dbReference type="ARBA" id="ARBA00022801"/>
    </source>
</evidence>
<comment type="similarity">
    <text evidence="1">Belongs to the REXO1/REXO3 family.</text>
</comment>
<dbReference type="GO" id="GO:0003676">
    <property type="term" value="F:nucleic acid binding"/>
    <property type="evidence" value="ECO:0007669"/>
    <property type="project" value="InterPro"/>
</dbReference>
<dbReference type="STRING" id="98403.A0A151GTT9"/>
<evidence type="ECO:0000256" key="5">
    <source>
        <dbReference type="SAM" id="MobiDB-lite"/>
    </source>
</evidence>
<dbReference type="InterPro" id="IPR034922">
    <property type="entry name" value="REX1-like_exo"/>
</dbReference>
<dbReference type="InParanoid" id="A0A151GTT9"/>
<keyword evidence="4" id="KW-0269">Exonuclease</keyword>
<dbReference type="CDD" id="cd06145">
    <property type="entry name" value="REX1_like"/>
    <property type="match status" value="1"/>
</dbReference>
<organism evidence="7 8">
    <name type="scientific">Drechmeria coniospora</name>
    <name type="common">Nematophagous fungus</name>
    <name type="synonym">Meria coniospora</name>
    <dbReference type="NCBI Taxonomy" id="98403"/>
    <lineage>
        <taxon>Eukaryota</taxon>
        <taxon>Fungi</taxon>
        <taxon>Dikarya</taxon>
        <taxon>Ascomycota</taxon>
        <taxon>Pezizomycotina</taxon>
        <taxon>Sordariomycetes</taxon>
        <taxon>Hypocreomycetidae</taxon>
        <taxon>Hypocreales</taxon>
        <taxon>Ophiocordycipitaceae</taxon>
        <taxon>Drechmeria</taxon>
    </lineage>
</organism>
<evidence type="ECO:0000256" key="1">
    <source>
        <dbReference type="ARBA" id="ARBA00006357"/>
    </source>
</evidence>
<name>A0A151GTT9_DRECN</name>
<dbReference type="AlphaFoldDB" id="A0A151GTT9"/>
<reference evidence="7 8" key="1">
    <citation type="journal article" date="2016" name="Sci. Rep.">
        <title>Insights into Adaptations to a Near-Obligate Nematode Endoparasitic Lifestyle from the Finished Genome of Drechmeria coniospora.</title>
        <authorList>
            <person name="Zhang L."/>
            <person name="Zhou Z."/>
            <person name="Guo Q."/>
            <person name="Fokkens L."/>
            <person name="Miskei M."/>
            <person name="Pocsi I."/>
            <person name="Zhang W."/>
            <person name="Chen M."/>
            <person name="Wang L."/>
            <person name="Sun Y."/>
            <person name="Donzelli B.G."/>
            <person name="Gibson D.M."/>
            <person name="Nelson D.R."/>
            <person name="Luo J.G."/>
            <person name="Rep M."/>
            <person name="Liu H."/>
            <person name="Yang S."/>
            <person name="Wang J."/>
            <person name="Krasnoff S.B."/>
            <person name="Xu Y."/>
            <person name="Molnar I."/>
            <person name="Lin M."/>
        </authorList>
    </citation>
    <scope>NUCLEOTIDE SEQUENCE [LARGE SCALE GENOMIC DNA]</scope>
    <source>
        <strain evidence="7 8">ARSEF 6962</strain>
    </source>
</reference>
<dbReference type="SUPFAM" id="SSF53098">
    <property type="entry name" value="Ribonuclease H-like"/>
    <property type="match status" value="1"/>
</dbReference>
<feature type="compositionally biased region" description="Polar residues" evidence="5">
    <location>
        <begin position="73"/>
        <end position="86"/>
    </location>
</feature>
<dbReference type="PANTHER" id="PTHR12801">
    <property type="entry name" value="RNA EXONUCLEASE REXO1 / RECO3 FAMILY MEMBER-RELATED"/>
    <property type="match status" value="1"/>
</dbReference>
<keyword evidence="3" id="KW-0378">Hydrolase</keyword>